<dbReference type="PANTHER" id="PTHR13742">
    <property type="entry name" value="RETINOBLASTOMA-ASSOCIATED PROTEIN RB -RELATED"/>
    <property type="match status" value="1"/>
</dbReference>
<evidence type="ECO:0000313" key="2">
    <source>
        <dbReference type="EMBL" id="GFY17210.1"/>
    </source>
</evidence>
<dbReference type="GO" id="GO:0048667">
    <property type="term" value="P:cell morphogenesis involved in neuron differentiation"/>
    <property type="evidence" value="ECO:0007669"/>
    <property type="project" value="TreeGrafter"/>
</dbReference>
<comment type="caution">
    <text evidence="2">The sequence shown here is derived from an EMBL/GenBank/DDBJ whole genome shotgun (WGS) entry which is preliminary data.</text>
</comment>
<dbReference type="PANTHER" id="PTHR13742:SF36">
    <property type="entry name" value="RETINOBLASTOMA-ASSOCIATED PROTEIN"/>
    <property type="match status" value="1"/>
</dbReference>
<dbReference type="GO" id="GO:2000134">
    <property type="term" value="P:negative regulation of G1/S transition of mitotic cell cycle"/>
    <property type="evidence" value="ECO:0007669"/>
    <property type="project" value="TreeGrafter"/>
</dbReference>
<dbReference type="SMART" id="SM01367">
    <property type="entry name" value="DUF3452"/>
    <property type="match status" value="1"/>
</dbReference>
<reference evidence="2" key="1">
    <citation type="submission" date="2020-08" db="EMBL/GenBank/DDBJ databases">
        <title>Multicomponent nature underlies the extraordinary mechanical properties of spider dragline silk.</title>
        <authorList>
            <person name="Kono N."/>
            <person name="Nakamura H."/>
            <person name="Mori M."/>
            <person name="Yoshida Y."/>
            <person name="Ohtoshi R."/>
            <person name="Malay A.D."/>
            <person name="Moran D.A.P."/>
            <person name="Tomita M."/>
            <person name="Numata K."/>
            <person name="Arakawa K."/>
        </authorList>
    </citation>
    <scope>NUCLEOTIDE SEQUENCE</scope>
</reference>
<name>A0A8X6VR22_TRICX</name>
<dbReference type="GO" id="GO:0031175">
    <property type="term" value="P:neuron projection development"/>
    <property type="evidence" value="ECO:0007669"/>
    <property type="project" value="TreeGrafter"/>
</dbReference>
<dbReference type="InterPro" id="IPR028309">
    <property type="entry name" value="RB_fam"/>
</dbReference>
<keyword evidence="3" id="KW-1185">Reference proteome</keyword>
<evidence type="ECO:0000313" key="3">
    <source>
        <dbReference type="Proteomes" id="UP000887159"/>
    </source>
</evidence>
<proteinExistence type="predicted"/>
<evidence type="ECO:0000259" key="1">
    <source>
        <dbReference type="SMART" id="SM01367"/>
    </source>
</evidence>
<feature type="domain" description="Retinoblastoma-associated protein N-terminal" evidence="1">
    <location>
        <begin position="66"/>
        <end position="199"/>
    </location>
</feature>
<dbReference type="GO" id="GO:0000785">
    <property type="term" value="C:chromatin"/>
    <property type="evidence" value="ECO:0007669"/>
    <property type="project" value="TreeGrafter"/>
</dbReference>
<accession>A0A8X6VR22</accession>
<dbReference type="GO" id="GO:0000977">
    <property type="term" value="F:RNA polymerase II transcription regulatory region sequence-specific DNA binding"/>
    <property type="evidence" value="ECO:0007669"/>
    <property type="project" value="TreeGrafter"/>
</dbReference>
<dbReference type="EMBL" id="BMAU01021343">
    <property type="protein sequence ID" value="GFY17210.1"/>
    <property type="molecule type" value="Genomic_DNA"/>
</dbReference>
<dbReference type="Pfam" id="PF11934">
    <property type="entry name" value="DUF3452"/>
    <property type="match status" value="1"/>
</dbReference>
<dbReference type="InterPro" id="IPR024599">
    <property type="entry name" value="RB_N"/>
</dbReference>
<dbReference type="GO" id="GO:0006357">
    <property type="term" value="P:regulation of transcription by RNA polymerase II"/>
    <property type="evidence" value="ECO:0007669"/>
    <property type="project" value="InterPro"/>
</dbReference>
<dbReference type="Proteomes" id="UP000887159">
    <property type="component" value="Unassembled WGS sequence"/>
</dbReference>
<gene>
    <name evidence="2" type="primary">RB1</name>
    <name evidence="2" type="ORF">TNCV_1089861</name>
</gene>
<dbReference type="GO" id="GO:0035189">
    <property type="term" value="C:Rb-E2F complex"/>
    <property type="evidence" value="ECO:0007669"/>
    <property type="project" value="TreeGrafter"/>
</dbReference>
<dbReference type="Gene3D" id="1.10.472.140">
    <property type="match status" value="1"/>
</dbReference>
<organism evidence="2 3">
    <name type="scientific">Trichonephila clavipes</name>
    <name type="common">Golden silk orbweaver</name>
    <name type="synonym">Nephila clavipes</name>
    <dbReference type="NCBI Taxonomy" id="2585209"/>
    <lineage>
        <taxon>Eukaryota</taxon>
        <taxon>Metazoa</taxon>
        <taxon>Ecdysozoa</taxon>
        <taxon>Arthropoda</taxon>
        <taxon>Chelicerata</taxon>
        <taxon>Arachnida</taxon>
        <taxon>Araneae</taxon>
        <taxon>Araneomorphae</taxon>
        <taxon>Entelegynae</taxon>
        <taxon>Araneoidea</taxon>
        <taxon>Nephilidae</taxon>
        <taxon>Trichonephila</taxon>
    </lineage>
</organism>
<sequence>METILQEFQQFLFELELTPTTLDKAQNFLQDVIPVYFQCGQKISKRALFACAVFISVQNIFNIFDSKQEGSNSQPEITVSQLLEKADVNIMDFFSVTCFLKKNYPLSDNVKQNLIALERKYLIVSALFDKFESMSTEIFYMDTTSPTPQNTEGNALLKKHKLLCWLLFLVAKAKVLWHRQELLATFNLLLCCIGEVVKVTPSFLLLPPFDSFVAKNESSLTILEVLSNHFRTKSEEVKAVYDGWLHVANELNVGNKLPEVQELQTIYSKLYAESGDIDESLFFSRDWHLLPSLSEQNLSPRKYPSTSVRRTLDTLEALNTILHSAPDDLTQSLKFCLQAFNLTLSIDFSRTNEACKMSAST</sequence>
<protein>
    <submittedName>
        <fullName evidence="2">Retinoblastoma-associated protein</fullName>
    </submittedName>
</protein>
<dbReference type="AlphaFoldDB" id="A0A8X6VR22"/>